<dbReference type="Gene3D" id="1.10.196.10">
    <property type="match status" value="1"/>
</dbReference>
<dbReference type="Gene3D" id="2.40.240.130">
    <property type="match status" value="1"/>
</dbReference>
<evidence type="ECO:0000256" key="2">
    <source>
        <dbReference type="ARBA" id="ARBA00022490"/>
    </source>
</evidence>
<comment type="subcellular location">
    <subcellularLocation>
        <location evidence="1">Cytoplasm</location>
    </subcellularLocation>
</comment>
<dbReference type="GO" id="GO:0005886">
    <property type="term" value="C:plasma membrane"/>
    <property type="evidence" value="ECO:0007669"/>
    <property type="project" value="TreeGrafter"/>
</dbReference>
<gene>
    <name evidence="9 10 11" type="primary">LOC108673046</name>
</gene>
<dbReference type="PROSITE" id="PS50132">
    <property type="entry name" value="RGS"/>
    <property type="match status" value="1"/>
</dbReference>
<name>A0A8B7NTH5_HYAAZ</name>
<accession>A0A8B7NTH5</accession>
<proteinExistence type="predicted"/>
<dbReference type="PANTHER" id="PTHR46102">
    <property type="entry name" value="AXIN"/>
    <property type="match status" value="1"/>
</dbReference>
<dbReference type="Proteomes" id="UP000694843">
    <property type="component" value="Unplaced"/>
</dbReference>
<dbReference type="Pfam" id="PF00778">
    <property type="entry name" value="DIX"/>
    <property type="match status" value="1"/>
</dbReference>
<sequence length="1260" mass="135466">MCFSSVDCDCQAATIFHLQESAKSSEARGVSGRDVVLGAAQCSSPHGGKMSSSRSLLSPPASTPATAAASYTEPSSNLLLGSPTTSASFNTPLSPVTKPAQVLHVSSSFNTLSKELESSGVNIENKSISFSVNSSSAVIISTSLEPTACGPASASCRSASPVISSSANTSSLPNSTCIGLKSGVLAQEPHQTTPKISSSDILGLGSSVLVPAVCWQQAEEEVCAALYDLGLSGRGIDKDQLFSSTEGATCGETRPPVLGEEQKIGEEEDFGAEHNILMQGEGWGECPAVEGSGEGESPETGSGGVGGSLEGSSSCGSNVSSNPREWSQSIDHLLSDPNGVSVFMNFLKEENGCCNTLDFFFACKGLERQPSENLRQLLPLIWKKFIRNYNVRVSPETHADLAEKIHQGDLSADMFRVAQREALDFLRETSYPVFLQSQMYVEQLQLYYAEQQKLLDLSDHERRNQGNLLQQNQNLGFSSQYYPKQSEDHCLGSSSLQSGYCSTANLKWGHSPGALPTLYEHETPTSLPAIAPPGCMKLLSSGLRGTPEDDLMCLVPSAAKRPQLSSKNLAATAFQRAAPVGYKQGARGGLNPYHASFAKGHYTSRQDSERQSVSSGAYTDDTRSYTDGSIDGDTGYCGSSSKLARKEKMLLKDNLRLNEELRLKHKQQQSYLASAGGTASFVVPRTQLPVCPSTNLAKHPEQFARVLTEKLEAVLRKREGNEKVQRAFKKIQESEGSADVYRREHAVNSLPPSVLMNKIMEKIPLDDDVSEQAILDQHVSRVWQDSSRGSPVCFPSSPPRMMSYRTTAPLHHHHHHFLNYNANASNAPLVTKNKASHVPNKSSKTPFRSSNYQGLVQQSQKAEHQYPLSGTSPYTDYPASPSMPPSRSLHHLRSRDQNSMDVYGAFSSDSGTVPDFRESSARTGRRHQPSGVSKTRSVPENMMDSCAGSGSERYPSSSGSGSRGRTTGGGGSELTDSGVSVISDSRHSLLTTTQPSSVHQRVETWLQDTSDSSGRKLTQSLREPADDRTFIPNSVRCDSSSSTGRWQPQQQQQVGAPPDHLRRRHRAANTVGAAGDVNRRANTASPAAATSTSRYGGTGGGATSASAVTSAITSCGTNSSGTKTITTTNAPTSDRNTSSSSGSTMRKPIKASSNKSTTGGGGGSDGQSSCSRGSDGSCLTESTTVVYSFCDDSVPFVIKIVARSITLKRFKQHLPKRGNYRFFFKKHCEEFGVIQEEMTEDEEVLPIYEGRIFAQIRKAD</sequence>
<dbReference type="InterPro" id="IPR024066">
    <property type="entry name" value="RGS_subdom1/3"/>
</dbReference>
<dbReference type="GeneID" id="108673046"/>
<dbReference type="GO" id="GO:0005737">
    <property type="term" value="C:cytoplasm"/>
    <property type="evidence" value="ECO:0007669"/>
    <property type="project" value="UniProtKB-SubCell"/>
</dbReference>
<feature type="compositionally biased region" description="Low complexity" evidence="5">
    <location>
        <begin position="310"/>
        <end position="321"/>
    </location>
</feature>
<dbReference type="InterPro" id="IPR044926">
    <property type="entry name" value="RGS_subdomain_2"/>
</dbReference>
<feature type="domain" description="DIX" evidence="7">
    <location>
        <begin position="1180"/>
        <end position="1260"/>
    </location>
</feature>
<dbReference type="PANTHER" id="PTHR46102:SF2">
    <property type="entry name" value="AXIN"/>
    <property type="match status" value="1"/>
</dbReference>
<dbReference type="InterPro" id="IPR016137">
    <property type="entry name" value="RGS"/>
</dbReference>
<dbReference type="GO" id="GO:0048468">
    <property type="term" value="P:cell development"/>
    <property type="evidence" value="ECO:0007669"/>
    <property type="project" value="TreeGrafter"/>
</dbReference>
<dbReference type="GO" id="GO:0030877">
    <property type="term" value="C:beta-catenin destruction complex"/>
    <property type="evidence" value="ECO:0007669"/>
    <property type="project" value="TreeGrafter"/>
</dbReference>
<feature type="compositionally biased region" description="Polar residues" evidence="5">
    <location>
        <begin position="1006"/>
        <end position="1021"/>
    </location>
</feature>
<dbReference type="InterPro" id="IPR029071">
    <property type="entry name" value="Ubiquitin-like_domsf"/>
</dbReference>
<evidence type="ECO:0000313" key="11">
    <source>
        <dbReference type="RefSeq" id="XP_047741435.1"/>
    </source>
</evidence>
<dbReference type="CTD" id="43565"/>
<reference evidence="9 10" key="1">
    <citation type="submission" date="2025-04" db="UniProtKB">
        <authorList>
            <consortium name="RefSeq"/>
        </authorList>
    </citation>
    <scope>IDENTIFICATION</scope>
    <source>
        <tissue evidence="9 10">Whole organism</tissue>
    </source>
</reference>
<dbReference type="GO" id="GO:0005634">
    <property type="term" value="C:nucleus"/>
    <property type="evidence" value="ECO:0007669"/>
    <property type="project" value="TreeGrafter"/>
</dbReference>
<protein>
    <submittedName>
        <fullName evidence="9 10">Uncharacterized protein LOC108673046 isoform X1</fullName>
    </submittedName>
</protein>
<feature type="compositionally biased region" description="Low complexity" evidence="5">
    <location>
        <begin position="1080"/>
        <end position="1095"/>
    </location>
</feature>
<evidence type="ECO:0000259" key="7">
    <source>
        <dbReference type="PROSITE" id="PS50841"/>
    </source>
</evidence>
<dbReference type="AlphaFoldDB" id="A0A8B7NTH5"/>
<evidence type="ECO:0000313" key="10">
    <source>
        <dbReference type="RefSeq" id="XP_018016311.1"/>
    </source>
</evidence>
<dbReference type="InterPro" id="IPR014936">
    <property type="entry name" value="Axin_b-cat-bd"/>
</dbReference>
<dbReference type="GO" id="GO:0060090">
    <property type="term" value="F:molecular adaptor activity"/>
    <property type="evidence" value="ECO:0007669"/>
    <property type="project" value="TreeGrafter"/>
</dbReference>
<feature type="compositionally biased region" description="Polar residues" evidence="5">
    <location>
        <begin position="839"/>
        <end position="860"/>
    </location>
</feature>
<dbReference type="GO" id="GO:0032436">
    <property type="term" value="P:positive regulation of proteasomal ubiquitin-dependent protein catabolic process"/>
    <property type="evidence" value="ECO:0007669"/>
    <property type="project" value="TreeGrafter"/>
</dbReference>
<evidence type="ECO:0000256" key="5">
    <source>
        <dbReference type="SAM" id="MobiDB-lite"/>
    </source>
</evidence>
<keyword evidence="8" id="KW-1185">Reference proteome</keyword>
<feature type="region of interest" description="Disordered" evidence="5">
    <location>
        <begin position="601"/>
        <end position="631"/>
    </location>
</feature>
<dbReference type="KEGG" id="hazt:108673046"/>
<dbReference type="SUPFAM" id="SSF48097">
    <property type="entry name" value="Regulator of G-protein signaling, RGS"/>
    <property type="match status" value="1"/>
</dbReference>
<dbReference type="OrthoDB" id="10007451at2759"/>
<dbReference type="PRINTS" id="PR01301">
    <property type="entry name" value="RGSPROTEIN"/>
</dbReference>
<feature type="region of interest" description="Disordered" evidence="5">
    <location>
        <begin position="834"/>
        <end position="978"/>
    </location>
</feature>
<dbReference type="Gene3D" id="1.10.167.10">
    <property type="entry name" value="Regulator of G-protein Signalling 4, domain 2"/>
    <property type="match status" value="1"/>
</dbReference>
<feature type="compositionally biased region" description="Low complexity" evidence="5">
    <location>
        <begin position="51"/>
        <end position="69"/>
    </location>
</feature>
<dbReference type="PROSITE" id="PS50841">
    <property type="entry name" value="DIX"/>
    <property type="match status" value="1"/>
</dbReference>
<dbReference type="RefSeq" id="XP_018016310.1">
    <property type="nucleotide sequence ID" value="XM_018160821.2"/>
</dbReference>
<dbReference type="SUPFAM" id="SSF54236">
    <property type="entry name" value="Ubiquitin-like"/>
    <property type="match status" value="1"/>
</dbReference>
<dbReference type="RefSeq" id="XP_047741435.1">
    <property type="nucleotide sequence ID" value="XM_047885479.1"/>
</dbReference>
<feature type="compositionally biased region" description="Low complexity" evidence="5">
    <location>
        <begin position="948"/>
        <end position="965"/>
    </location>
</feature>
<dbReference type="SMART" id="SM00315">
    <property type="entry name" value="RGS"/>
    <property type="match status" value="1"/>
</dbReference>
<dbReference type="InterPro" id="IPR043581">
    <property type="entry name" value="Axin-like"/>
</dbReference>
<evidence type="ECO:0000313" key="9">
    <source>
        <dbReference type="RefSeq" id="XP_018016310.1"/>
    </source>
</evidence>
<evidence type="ECO:0000256" key="3">
    <source>
        <dbReference type="ARBA" id="ARBA00022687"/>
    </source>
</evidence>
<dbReference type="InterPro" id="IPR038207">
    <property type="entry name" value="DIX_dom_sf"/>
</dbReference>
<dbReference type="GO" id="GO:0090090">
    <property type="term" value="P:negative regulation of canonical Wnt signaling pathway"/>
    <property type="evidence" value="ECO:0007669"/>
    <property type="project" value="InterPro"/>
</dbReference>
<evidence type="ECO:0000313" key="8">
    <source>
        <dbReference type="Proteomes" id="UP000694843"/>
    </source>
</evidence>
<dbReference type="InterPro" id="IPR001158">
    <property type="entry name" value="DIX"/>
</dbReference>
<evidence type="ECO:0000259" key="6">
    <source>
        <dbReference type="PROSITE" id="PS50132"/>
    </source>
</evidence>
<feature type="compositionally biased region" description="Low complexity" evidence="5">
    <location>
        <begin position="1103"/>
        <end position="1144"/>
    </location>
</feature>
<feature type="domain" description="RGS" evidence="6">
    <location>
        <begin position="329"/>
        <end position="444"/>
    </location>
</feature>
<dbReference type="RefSeq" id="XP_018016311.1">
    <property type="nucleotide sequence ID" value="XM_018160822.2"/>
</dbReference>
<keyword evidence="3 4" id="KW-0879">Wnt signaling pathway</keyword>
<dbReference type="OMA" id="YVYTAST"/>
<dbReference type="GO" id="GO:0031625">
    <property type="term" value="F:ubiquitin protein ligase binding"/>
    <property type="evidence" value="ECO:0007669"/>
    <property type="project" value="TreeGrafter"/>
</dbReference>
<organism evidence="8 10">
    <name type="scientific">Hyalella azteca</name>
    <name type="common">Amphipod</name>
    <dbReference type="NCBI Taxonomy" id="294128"/>
    <lineage>
        <taxon>Eukaryota</taxon>
        <taxon>Metazoa</taxon>
        <taxon>Ecdysozoa</taxon>
        <taxon>Arthropoda</taxon>
        <taxon>Crustacea</taxon>
        <taxon>Multicrustacea</taxon>
        <taxon>Malacostraca</taxon>
        <taxon>Eumalacostraca</taxon>
        <taxon>Peracarida</taxon>
        <taxon>Amphipoda</taxon>
        <taxon>Senticaudata</taxon>
        <taxon>Talitrida</taxon>
        <taxon>Talitroidea</taxon>
        <taxon>Hyalellidae</taxon>
        <taxon>Hyalella</taxon>
    </lineage>
</organism>
<dbReference type="Pfam" id="PF00615">
    <property type="entry name" value="RGS"/>
    <property type="match status" value="1"/>
</dbReference>
<dbReference type="InterPro" id="IPR036305">
    <property type="entry name" value="RGS_sf"/>
</dbReference>
<dbReference type="SMART" id="SM00021">
    <property type="entry name" value="DAX"/>
    <property type="match status" value="1"/>
</dbReference>
<evidence type="ECO:0000256" key="4">
    <source>
        <dbReference type="PROSITE-ProRule" id="PRU00069"/>
    </source>
</evidence>
<feature type="region of interest" description="Disordered" evidence="5">
    <location>
        <begin position="41"/>
        <end position="69"/>
    </location>
</feature>
<feature type="region of interest" description="Disordered" evidence="5">
    <location>
        <begin position="991"/>
        <end position="1173"/>
    </location>
</feature>
<feature type="compositionally biased region" description="Polar residues" evidence="5">
    <location>
        <begin position="1036"/>
        <end position="1046"/>
    </location>
</feature>
<keyword evidence="2" id="KW-0963">Cytoplasm</keyword>
<dbReference type="Pfam" id="PF08833">
    <property type="entry name" value="Axin_b-cat_bind"/>
    <property type="match status" value="1"/>
</dbReference>
<dbReference type="GO" id="GO:0008013">
    <property type="term" value="F:beta-catenin binding"/>
    <property type="evidence" value="ECO:0007669"/>
    <property type="project" value="TreeGrafter"/>
</dbReference>
<evidence type="ECO:0000256" key="1">
    <source>
        <dbReference type="ARBA" id="ARBA00004496"/>
    </source>
</evidence>
<dbReference type="GO" id="GO:0016055">
    <property type="term" value="P:Wnt signaling pathway"/>
    <property type="evidence" value="ECO:0007669"/>
    <property type="project" value="UniProtKB-KW"/>
</dbReference>
<dbReference type="GO" id="GO:0019901">
    <property type="term" value="F:protein kinase binding"/>
    <property type="evidence" value="ECO:0007669"/>
    <property type="project" value="TreeGrafter"/>
</dbReference>
<feature type="region of interest" description="Disordered" evidence="5">
    <location>
        <begin position="283"/>
        <end position="323"/>
    </location>
</feature>